<reference evidence="2" key="1">
    <citation type="submission" date="2018-02" db="EMBL/GenBank/DDBJ databases">
        <title>Rhizophora mucronata_Transcriptome.</title>
        <authorList>
            <person name="Meera S.P."/>
            <person name="Sreeshan A."/>
            <person name="Augustine A."/>
        </authorList>
    </citation>
    <scope>NUCLEOTIDE SEQUENCE</scope>
    <source>
        <tissue evidence="2">Leaf</tissue>
    </source>
</reference>
<feature type="transmembrane region" description="Helical" evidence="1">
    <location>
        <begin position="27"/>
        <end position="46"/>
    </location>
</feature>
<keyword evidence="1" id="KW-1133">Transmembrane helix</keyword>
<dbReference type="AlphaFoldDB" id="A0A2P2K086"/>
<keyword evidence="1" id="KW-0472">Membrane</keyword>
<organism evidence="2">
    <name type="scientific">Rhizophora mucronata</name>
    <name type="common">Asiatic mangrove</name>
    <dbReference type="NCBI Taxonomy" id="61149"/>
    <lineage>
        <taxon>Eukaryota</taxon>
        <taxon>Viridiplantae</taxon>
        <taxon>Streptophyta</taxon>
        <taxon>Embryophyta</taxon>
        <taxon>Tracheophyta</taxon>
        <taxon>Spermatophyta</taxon>
        <taxon>Magnoliopsida</taxon>
        <taxon>eudicotyledons</taxon>
        <taxon>Gunneridae</taxon>
        <taxon>Pentapetalae</taxon>
        <taxon>rosids</taxon>
        <taxon>fabids</taxon>
        <taxon>Malpighiales</taxon>
        <taxon>Rhizophoraceae</taxon>
        <taxon>Rhizophora</taxon>
    </lineage>
</organism>
<accession>A0A2P2K086</accession>
<keyword evidence="2" id="KW-0031">Aminopeptidase</keyword>
<keyword evidence="1" id="KW-0812">Transmembrane</keyword>
<sequence length="60" mass="6552">MIAAFGPTEEIVGKLKPLKCSFEALKLSSLSLTVTSVSFVVFKFFFSFAHSPSKKKPEAP</sequence>
<proteinExistence type="predicted"/>
<protein>
    <submittedName>
        <fullName evidence="2">Putative Xaa-Pro aminopeptidase P isoform X2</fullName>
    </submittedName>
</protein>
<keyword evidence="2" id="KW-0378">Hydrolase</keyword>
<name>A0A2P2K086_RHIMU</name>
<keyword evidence="2" id="KW-0645">Protease</keyword>
<dbReference type="EMBL" id="GGEC01018626">
    <property type="protein sequence ID" value="MBW99109.1"/>
    <property type="molecule type" value="Transcribed_RNA"/>
</dbReference>
<dbReference type="GO" id="GO:0004177">
    <property type="term" value="F:aminopeptidase activity"/>
    <property type="evidence" value="ECO:0007669"/>
    <property type="project" value="UniProtKB-KW"/>
</dbReference>
<evidence type="ECO:0000256" key="1">
    <source>
        <dbReference type="SAM" id="Phobius"/>
    </source>
</evidence>
<evidence type="ECO:0000313" key="2">
    <source>
        <dbReference type="EMBL" id="MBW99109.1"/>
    </source>
</evidence>